<dbReference type="EMBL" id="KV014871">
    <property type="protein sequence ID" value="KZV21838.1"/>
    <property type="molecule type" value="Genomic_DNA"/>
</dbReference>
<feature type="region of interest" description="Disordered" evidence="1">
    <location>
        <begin position="241"/>
        <end position="261"/>
    </location>
</feature>
<feature type="compositionally biased region" description="Low complexity" evidence="1">
    <location>
        <begin position="768"/>
        <end position="781"/>
    </location>
</feature>
<sequence>MASSLISSSHHIDFYSVFSMEDASLAPVFESLITTGLKEFLGCPAIFYEGTLTEFFSNGCVRDGLVVSTIWGTTVEISESVFAAAFELPSEGLTDLSDVPKNLVFDAWSLFSDSKEQVSISGFKKEFKIEYRHLHDILEKTIYVKAGSFNAVTRDRFMLMKAITFDVKINWINLLFGVLKAMVTPASRQAKGFAIQIGVVLKNIPGLELGEPRAFPAPRVLNEKTVHRFVHINEQVGVEKTAVSPPMKKTPKKKAVSKKIPVESDAEAAPFVKKKRTTKGKPAAIALGAIPLQNFEPTADVPDEQPSKPKRKSQKRKRRLALDDIDETGESATEKQTAGTATDVQETSADVPVATQPAVAPADEEPPAADPDEIIEQILTQLDTAAATQGDDQHASPAKESVSWFDLPFELARRDAEGAEQNLELVDKEGPATKAAGSMHTNEEHMSIDDLLLQISDDMMLPSVTAAEITKIRLGESIHIPGVQERDLYYASLPRISIHDKGKEILEEDDLVRGNPARETVELICGDVEFLVQLRDQQKEHGLPIEKPCTSTCLDTSIGSGAVLAQFFSQAKSKCWVRPMVLIDGVWTPIQGNDFLRSSCKLSLFVNRKKLPKSVVEEAFVPHCYLIEPIQYWGAAPSLIKTWGWARVCTEIIRYSMFGCLRPVCRDIVVYNFGVERIPDYLLSDFQRGVCTDTFVGFFSGSSVQTDSEIELSSSDGDTVYRSPSPILQETDSFEENLQFALGPVVSTDAQEEKLYIVESPESPPSIPQRQESSSSSSDSQMHFDSNDFPLDDTTEAQTSLPAATVDLSSLLDDLKSSLSQQCKTRRTNHDDHQILRLNELKKSVMDQRVTADTESLALRNSFNALDAKIILLDGQVAAIRSEQLEFQAKIAADLLSLSTQIGDLVNYIRGGDAKKREGSSSRPQPPPSNVQSQGSGPTAVILTDIADRIREDDRRKMEAERERERQRRIRRLSSGSH</sequence>
<feature type="region of interest" description="Disordered" evidence="1">
    <location>
        <begin position="913"/>
        <end position="978"/>
    </location>
</feature>
<evidence type="ECO:0000313" key="2">
    <source>
        <dbReference type="EMBL" id="KZV21838.1"/>
    </source>
</evidence>
<reference evidence="2 3" key="1">
    <citation type="journal article" date="2015" name="Proc. Natl. Acad. Sci. U.S.A.">
        <title>The resurrection genome of Boea hygrometrica: A blueprint for survival of dehydration.</title>
        <authorList>
            <person name="Xiao L."/>
            <person name="Yang G."/>
            <person name="Zhang L."/>
            <person name="Yang X."/>
            <person name="Zhao S."/>
            <person name="Ji Z."/>
            <person name="Zhou Q."/>
            <person name="Hu M."/>
            <person name="Wang Y."/>
            <person name="Chen M."/>
            <person name="Xu Y."/>
            <person name="Jin H."/>
            <person name="Xiao X."/>
            <person name="Hu G."/>
            <person name="Bao F."/>
            <person name="Hu Y."/>
            <person name="Wan P."/>
            <person name="Li L."/>
            <person name="Deng X."/>
            <person name="Kuang T."/>
            <person name="Xiang C."/>
            <person name="Zhu J.K."/>
            <person name="Oliver M.J."/>
            <person name="He Y."/>
        </authorList>
    </citation>
    <scope>NUCLEOTIDE SEQUENCE [LARGE SCALE GENOMIC DNA]</scope>
    <source>
        <strain evidence="3">cv. XS01</strain>
    </source>
</reference>
<proteinExistence type="predicted"/>
<feature type="compositionally biased region" description="Polar residues" evidence="1">
    <location>
        <begin position="330"/>
        <end position="348"/>
    </location>
</feature>
<feature type="region of interest" description="Disordered" evidence="1">
    <location>
        <begin position="758"/>
        <end position="795"/>
    </location>
</feature>
<feature type="region of interest" description="Disordered" evidence="1">
    <location>
        <begin position="296"/>
        <end position="350"/>
    </location>
</feature>
<keyword evidence="3" id="KW-1185">Reference proteome</keyword>
<feature type="compositionally biased region" description="Basic and acidic residues" evidence="1">
    <location>
        <begin position="946"/>
        <end position="966"/>
    </location>
</feature>
<evidence type="ECO:0000313" key="3">
    <source>
        <dbReference type="Proteomes" id="UP000250235"/>
    </source>
</evidence>
<feature type="compositionally biased region" description="Basic residues" evidence="1">
    <location>
        <begin position="308"/>
        <end position="319"/>
    </location>
</feature>
<accession>A0A2Z7AKE6</accession>
<gene>
    <name evidence="2" type="ORF">F511_06548</name>
</gene>
<evidence type="ECO:0000256" key="1">
    <source>
        <dbReference type="SAM" id="MobiDB-lite"/>
    </source>
</evidence>
<dbReference type="Proteomes" id="UP000250235">
    <property type="component" value="Unassembled WGS sequence"/>
</dbReference>
<protein>
    <recommendedName>
        <fullName evidence="4">Dystroglycan-like</fullName>
    </recommendedName>
</protein>
<dbReference type="AlphaFoldDB" id="A0A2Z7AKE6"/>
<organism evidence="2 3">
    <name type="scientific">Dorcoceras hygrometricum</name>
    <dbReference type="NCBI Taxonomy" id="472368"/>
    <lineage>
        <taxon>Eukaryota</taxon>
        <taxon>Viridiplantae</taxon>
        <taxon>Streptophyta</taxon>
        <taxon>Embryophyta</taxon>
        <taxon>Tracheophyta</taxon>
        <taxon>Spermatophyta</taxon>
        <taxon>Magnoliopsida</taxon>
        <taxon>eudicotyledons</taxon>
        <taxon>Gunneridae</taxon>
        <taxon>Pentapetalae</taxon>
        <taxon>asterids</taxon>
        <taxon>lamiids</taxon>
        <taxon>Lamiales</taxon>
        <taxon>Gesneriaceae</taxon>
        <taxon>Didymocarpoideae</taxon>
        <taxon>Trichosporeae</taxon>
        <taxon>Loxocarpinae</taxon>
        <taxon>Dorcoceras</taxon>
    </lineage>
</organism>
<name>A0A2Z7AKE6_9LAMI</name>
<evidence type="ECO:0008006" key="4">
    <source>
        <dbReference type="Google" id="ProtNLM"/>
    </source>
</evidence>